<reference evidence="2 3" key="1">
    <citation type="journal article" date="2010" name="Stand. Genomic Sci.">
        <title>Complete genome sequence of Segniliparus rotundus type strain (CDC 1076).</title>
        <authorList>
            <person name="Sikorski J."/>
            <person name="Lapidus A."/>
            <person name="Copeland A."/>
            <person name="Misra M."/>
            <person name="Glavina Del Rio T."/>
            <person name="Nolan M."/>
            <person name="Lucas S."/>
            <person name="Chen F."/>
            <person name="Tice H."/>
            <person name="Cheng J.F."/>
            <person name="Jando M."/>
            <person name="Schneider S."/>
            <person name="Bruce D."/>
            <person name="Goodwin L."/>
            <person name="Pitluck S."/>
            <person name="Liolios K."/>
            <person name="Mikhailova N."/>
            <person name="Pati A."/>
            <person name="Ivanova N."/>
            <person name="Mavromatis K."/>
            <person name="Chen A."/>
            <person name="Palaniappan K."/>
            <person name="Chertkov O."/>
            <person name="Land M."/>
            <person name="Hauser L."/>
            <person name="Chang Y.J."/>
            <person name="Jeffries C.D."/>
            <person name="Brettin T."/>
            <person name="Detter J.C."/>
            <person name="Han C."/>
            <person name="Rohde M."/>
            <person name="Goker M."/>
            <person name="Bristow J."/>
            <person name="Eisen J.A."/>
            <person name="Markowitz V."/>
            <person name="Hugenholtz P."/>
            <person name="Kyrpides N.C."/>
            <person name="Klenk H.P."/>
        </authorList>
    </citation>
    <scope>NUCLEOTIDE SEQUENCE [LARGE SCALE GENOMIC DNA]</scope>
    <source>
        <strain evidence="3">ATCC BAA-972 / CDC 1076 / CIP 108378 / DSM 44985 / JCM 13578</strain>
    </source>
</reference>
<feature type="domain" description="IrrE N-terminal-like" evidence="1">
    <location>
        <begin position="38"/>
        <end position="116"/>
    </location>
</feature>
<keyword evidence="3" id="KW-1185">Reference proteome</keyword>
<accession>D6ZAQ3</accession>
<sequence>MFVIDGKYHPWRHLAVKYPHVVVDCKRRLPGRRAGFRKGNHIWLCDSLDQAGRRSVLAHEIVHLERGDPEHHPKGRAAEELEVIRATARKLIPTRDLVEALKGERHTTTERLADCLWVDAPTLVERLESLDAIDLSDLEVELDFDWSVAMPGRRGRAPGLEPRRS</sequence>
<gene>
    <name evidence="2" type="ordered locus">Srot_2340</name>
</gene>
<dbReference type="STRING" id="640132.Srot_2340"/>
<name>D6ZAQ3_SEGRD</name>
<dbReference type="EMBL" id="CP001958">
    <property type="protein sequence ID" value="ADG98789.1"/>
    <property type="molecule type" value="Genomic_DNA"/>
</dbReference>
<dbReference type="Pfam" id="PF06114">
    <property type="entry name" value="Peptidase_M78"/>
    <property type="match status" value="1"/>
</dbReference>
<dbReference type="AlphaFoldDB" id="D6ZAQ3"/>
<dbReference type="Proteomes" id="UP000002247">
    <property type="component" value="Chromosome"/>
</dbReference>
<evidence type="ECO:0000313" key="3">
    <source>
        <dbReference type="Proteomes" id="UP000002247"/>
    </source>
</evidence>
<organism evidence="2 3">
    <name type="scientific">Segniliparus rotundus (strain ATCC BAA-972 / CDC 1076 / CIP 108378 / DSM 44985 / JCM 13578)</name>
    <dbReference type="NCBI Taxonomy" id="640132"/>
    <lineage>
        <taxon>Bacteria</taxon>
        <taxon>Bacillati</taxon>
        <taxon>Actinomycetota</taxon>
        <taxon>Actinomycetes</taxon>
        <taxon>Mycobacteriales</taxon>
        <taxon>Segniliparaceae</taxon>
        <taxon>Segniliparus</taxon>
    </lineage>
</organism>
<dbReference type="OrthoDB" id="4727201at2"/>
<dbReference type="InterPro" id="IPR010359">
    <property type="entry name" value="IrrE_HExxH"/>
</dbReference>
<proteinExistence type="predicted"/>
<evidence type="ECO:0000313" key="2">
    <source>
        <dbReference type="EMBL" id="ADG98789.1"/>
    </source>
</evidence>
<protein>
    <recommendedName>
        <fullName evidence="1">IrrE N-terminal-like domain-containing protein</fullName>
    </recommendedName>
</protein>
<evidence type="ECO:0000259" key="1">
    <source>
        <dbReference type="Pfam" id="PF06114"/>
    </source>
</evidence>
<dbReference type="KEGG" id="srt:Srot_2340"/>
<dbReference type="RefSeq" id="WP_013139239.1">
    <property type="nucleotide sequence ID" value="NC_014168.1"/>
</dbReference>
<dbReference type="HOGENOM" id="CLU_150682_0_0_11"/>